<evidence type="ECO:0000256" key="3">
    <source>
        <dbReference type="ARBA" id="ARBA00022824"/>
    </source>
</evidence>
<name>A0AAV9CA36_ACOCL</name>
<proteinExistence type="predicted"/>
<feature type="compositionally biased region" description="Polar residues" evidence="7">
    <location>
        <begin position="63"/>
        <end position="82"/>
    </location>
</feature>
<keyword evidence="10" id="KW-1185">Reference proteome</keyword>
<feature type="transmembrane region" description="Helical" evidence="8">
    <location>
        <begin position="413"/>
        <end position="437"/>
    </location>
</feature>
<feature type="transmembrane region" description="Helical" evidence="8">
    <location>
        <begin position="126"/>
        <end position="146"/>
    </location>
</feature>
<feature type="region of interest" description="Disordered" evidence="7">
    <location>
        <begin position="1"/>
        <end position="87"/>
    </location>
</feature>
<organism evidence="9 10">
    <name type="scientific">Acorus calamus</name>
    <name type="common">Sweet flag</name>
    <dbReference type="NCBI Taxonomy" id="4465"/>
    <lineage>
        <taxon>Eukaryota</taxon>
        <taxon>Viridiplantae</taxon>
        <taxon>Streptophyta</taxon>
        <taxon>Embryophyta</taxon>
        <taxon>Tracheophyta</taxon>
        <taxon>Spermatophyta</taxon>
        <taxon>Magnoliopsida</taxon>
        <taxon>Liliopsida</taxon>
        <taxon>Acoraceae</taxon>
        <taxon>Acorus</taxon>
    </lineage>
</organism>
<comment type="subcellular location">
    <subcellularLocation>
        <location evidence="1">Endoplasmic reticulum membrane</location>
        <topology evidence="1">Multi-pass membrane protein</topology>
    </subcellularLocation>
</comment>
<keyword evidence="4 8" id="KW-1133">Transmembrane helix</keyword>
<dbReference type="GO" id="GO:0140042">
    <property type="term" value="P:lipid droplet formation"/>
    <property type="evidence" value="ECO:0007669"/>
    <property type="project" value="UniProtKB-ARBA"/>
</dbReference>
<keyword evidence="3" id="KW-0256">Endoplasmic reticulum</keyword>
<dbReference type="Pfam" id="PF06775">
    <property type="entry name" value="Seipin"/>
    <property type="match status" value="1"/>
</dbReference>
<evidence type="ECO:0008006" key="11">
    <source>
        <dbReference type="Google" id="ProtNLM"/>
    </source>
</evidence>
<keyword evidence="5" id="KW-0443">Lipid metabolism</keyword>
<feature type="compositionally biased region" description="Acidic residues" evidence="7">
    <location>
        <begin position="8"/>
        <end position="18"/>
    </location>
</feature>
<evidence type="ECO:0000256" key="6">
    <source>
        <dbReference type="ARBA" id="ARBA00023136"/>
    </source>
</evidence>
<keyword evidence="2 8" id="KW-0812">Transmembrane</keyword>
<evidence type="ECO:0000256" key="7">
    <source>
        <dbReference type="SAM" id="MobiDB-lite"/>
    </source>
</evidence>
<dbReference type="CDD" id="cd23995">
    <property type="entry name" value="Seipin_BSCL2_like"/>
    <property type="match status" value="1"/>
</dbReference>
<protein>
    <recommendedName>
        <fullName evidence="11">Adipose-regulatory protein</fullName>
    </recommendedName>
</protein>
<evidence type="ECO:0000313" key="10">
    <source>
        <dbReference type="Proteomes" id="UP001180020"/>
    </source>
</evidence>
<feature type="compositionally biased region" description="Acidic residues" evidence="7">
    <location>
        <begin position="24"/>
        <end position="34"/>
    </location>
</feature>
<dbReference type="EMBL" id="JAUJYO010000020">
    <property type="protein sequence ID" value="KAK1285765.1"/>
    <property type="molecule type" value="Genomic_DNA"/>
</dbReference>
<dbReference type="PANTHER" id="PTHR21212">
    <property type="entry name" value="BERNARDINELLI-SEIP CONGENITAL LIPODYSTROPHY 2 HOMOLOG BSCL2 PROTEIN"/>
    <property type="match status" value="1"/>
</dbReference>
<dbReference type="InterPro" id="IPR009617">
    <property type="entry name" value="Seipin"/>
</dbReference>
<evidence type="ECO:0000256" key="2">
    <source>
        <dbReference type="ARBA" id="ARBA00022692"/>
    </source>
</evidence>
<gene>
    <name evidence="9" type="ORF">QJS10_CPB20g01712</name>
</gene>
<accession>A0AAV9CA36</accession>
<dbReference type="PANTHER" id="PTHR21212:SF0">
    <property type="entry name" value="SEIPIN"/>
    <property type="match status" value="1"/>
</dbReference>
<sequence length="450" mass="50204">MEEQPKDVEDDVFFDAPDEFPPSDPDEAVEESEVTVDSSLPASIPPSDKLRRRHSVRIDALRRSSTTAVDSPSTSEITQSTDMIGPKERPRVIEEESNPVEQSPPSNVLDYLVGFLIKAIGFQMGLLFSFITFPVWLVSNSLMLILNPFGTLKNVKEATFSMFSRILDRLGTPLRGQPPIGEFVARFGWGFFWSFYVGFILAGSLVLAFLLGWVLIRGVIEEPVRITEILNFDYSEASPVALVPITSCEGVFCGGGNCGGVDGLGARSGKRVIPLNQKLHLTVSLTLPESEYNQRLGVFQVRVEFLSANGKVLVSSSQPCMLRFKSTPIQLIQTFLKSVPLLAGYSSESQTLNLKMSGFAERAVPTACLRIIMKQRAEFINGGGLPEIYAAWITLESELPFIKRVIWYWRRTVFMWISMSLFVVELIFLMVCCRPFVIPRARSRDSSVTM</sequence>
<dbReference type="GO" id="GO:0006629">
    <property type="term" value="P:lipid metabolic process"/>
    <property type="evidence" value="ECO:0007669"/>
    <property type="project" value="UniProtKB-KW"/>
</dbReference>
<evidence type="ECO:0000256" key="8">
    <source>
        <dbReference type="SAM" id="Phobius"/>
    </source>
</evidence>
<keyword evidence="6 8" id="KW-0472">Membrane</keyword>
<reference evidence="9" key="2">
    <citation type="submission" date="2023-06" db="EMBL/GenBank/DDBJ databases">
        <authorList>
            <person name="Ma L."/>
            <person name="Liu K.-W."/>
            <person name="Li Z."/>
            <person name="Hsiao Y.-Y."/>
            <person name="Qi Y."/>
            <person name="Fu T."/>
            <person name="Tang G."/>
            <person name="Zhang D."/>
            <person name="Sun W.-H."/>
            <person name="Liu D.-K."/>
            <person name="Li Y."/>
            <person name="Chen G.-Z."/>
            <person name="Liu X.-D."/>
            <person name="Liao X.-Y."/>
            <person name="Jiang Y.-T."/>
            <person name="Yu X."/>
            <person name="Hao Y."/>
            <person name="Huang J."/>
            <person name="Zhao X.-W."/>
            <person name="Ke S."/>
            <person name="Chen Y.-Y."/>
            <person name="Wu W.-L."/>
            <person name="Hsu J.-L."/>
            <person name="Lin Y.-F."/>
            <person name="Huang M.-D."/>
            <person name="Li C.-Y."/>
            <person name="Huang L."/>
            <person name="Wang Z.-W."/>
            <person name="Zhao X."/>
            <person name="Zhong W.-Y."/>
            <person name="Peng D.-H."/>
            <person name="Ahmad S."/>
            <person name="Lan S."/>
            <person name="Zhang J.-S."/>
            <person name="Tsai W.-C."/>
            <person name="Van De Peer Y."/>
            <person name="Liu Z.-J."/>
        </authorList>
    </citation>
    <scope>NUCLEOTIDE SEQUENCE</scope>
    <source>
        <strain evidence="9">CP</strain>
        <tissue evidence="9">Leaves</tissue>
    </source>
</reference>
<evidence type="ECO:0000256" key="4">
    <source>
        <dbReference type="ARBA" id="ARBA00022989"/>
    </source>
</evidence>
<dbReference type="GO" id="GO:0005789">
    <property type="term" value="C:endoplasmic reticulum membrane"/>
    <property type="evidence" value="ECO:0007669"/>
    <property type="project" value="UniProtKB-SubCell"/>
</dbReference>
<evidence type="ECO:0000256" key="1">
    <source>
        <dbReference type="ARBA" id="ARBA00004477"/>
    </source>
</evidence>
<feature type="transmembrane region" description="Helical" evidence="8">
    <location>
        <begin position="193"/>
        <end position="216"/>
    </location>
</feature>
<reference evidence="9" key="1">
    <citation type="journal article" date="2023" name="Nat. Commun.">
        <title>Diploid and tetraploid genomes of Acorus and the evolution of monocots.</title>
        <authorList>
            <person name="Ma L."/>
            <person name="Liu K.W."/>
            <person name="Li Z."/>
            <person name="Hsiao Y.Y."/>
            <person name="Qi Y."/>
            <person name="Fu T."/>
            <person name="Tang G.D."/>
            <person name="Zhang D."/>
            <person name="Sun W.H."/>
            <person name="Liu D.K."/>
            <person name="Li Y."/>
            <person name="Chen G.Z."/>
            <person name="Liu X.D."/>
            <person name="Liao X.Y."/>
            <person name="Jiang Y.T."/>
            <person name="Yu X."/>
            <person name="Hao Y."/>
            <person name="Huang J."/>
            <person name="Zhao X.W."/>
            <person name="Ke S."/>
            <person name="Chen Y.Y."/>
            <person name="Wu W.L."/>
            <person name="Hsu J.L."/>
            <person name="Lin Y.F."/>
            <person name="Huang M.D."/>
            <person name="Li C.Y."/>
            <person name="Huang L."/>
            <person name="Wang Z.W."/>
            <person name="Zhao X."/>
            <person name="Zhong W.Y."/>
            <person name="Peng D.H."/>
            <person name="Ahmad S."/>
            <person name="Lan S."/>
            <person name="Zhang J.S."/>
            <person name="Tsai W.C."/>
            <person name="Van de Peer Y."/>
            <person name="Liu Z.J."/>
        </authorList>
    </citation>
    <scope>NUCLEOTIDE SEQUENCE</scope>
    <source>
        <strain evidence="9">CP</strain>
    </source>
</reference>
<evidence type="ECO:0000313" key="9">
    <source>
        <dbReference type="EMBL" id="KAK1285765.1"/>
    </source>
</evidence>
<dbReference type="AlphaFoldDB" id="A0AAV9CA36"/>
<dbReference type="Proteomes" id="UP001180020">
    <property type="component" value="Unassembled WGS sequence"/>
</dbReference>
<comment type="caution">
    <text evidence="9">The sequence shown here is derived from an EMBL/GenBank/DDBJ whole genome shotgun (WGS) entry which is preliminary data.</text>
</comment>
<evidence type="ECO:0000256" key="5">
    <source>
        <dbReference type="ARBA" id="ARBA00023098"/>
    </source>
</evidence>